<dbReference type="SFLD" id="SFLDG01129">
    <property type="entry name" value="C1.5:_HAD__Beta-PGM__Phosphata"/>
    <property type="match status" value="1"/>
</dbReference>
<dbReference type="Gene3D" id="3.40.50.1000">
    <property type="entry name" value="HAD superfamily/HAD-like"/>
    <property type="match status" value="1"/>
</dbReference>
<organism evidence="5 6">
    <name type="scientific">Cystobacter ferrugineus</name>
    <dbReference type="NCBI Taxonomy" id="83449"/>
    <lineage>
        <taxon>Bacteria</taxon>
        <taxon>Pseudomonadati</taxon>
        <taxon>Myxococcota</taxon>
        <taxon>Myxococcia</taxon>
        <taxon>Myxococcales</taxon>
        <taxon>Cystobacterineae</taxon>
        <taxon>Archangiaceae</taxon>
        <taxon>Cystobacter</taxon>
    </lineage>
</organism>
<dbReference type="AlphaFoldDB" id="A0A1L9BGS4"/>
<evidence type="ECO:0000256" key="2">
    <source>
        <dbReference type="ARBA" id="ARBA00004818"/>
    </source>
</evidence>
<dbReference type="PANTHER" id="PTHR43434:SF1">
    <property type="entry name" value="PHOSPHOGLYCOLATE PHOSPHATASE"/>
    <property type="match status" value="1"/>
</dbReference>
<protein>
    <recommendedName>
        <fullName evidence="4">phosphoglycolate phosphatase</fullName>
        <ecNumber evidence="4">3.1.3.18</ecNumber>
    </recommendedName>
</protein>
<dbReference type="SUPFAM" id="SSF56784">
    <property type="entry name" value="HAD-like"/>
    <property type="match status" value="1"/>
</dbReference>
<reference evidence="6" key="1">
    <citation type="submission" date="2016-11" db="EMBL/GenBank/DDBJ databases">
        <authorList>
            <person name="Shukria A."/>
            <person name="Stevens D.C."/>
        </authorList>
    </citation>
    <scope>NUCLEOTIDE SEQUENCE [LARGE SCALE GENOMIC DNA]</scope>
    <source>
        <strain evidence="6">Cbfe23</strain>
    </source>
</reference>
<gene>
    <name evidence="5" type="ORF">BON30_11045</name>
</gene>
<dbReference type="InterPro" id="IPR006439">
    <property type="entry name" value="HAD-SF_hydro_IA"/>
</dbReference>
<comment type="caution">
    <text evidence="5">The sequence shown here is derived from an EMBL/GenBank/DDBJ whole genome shotgun (WGS) entry which is preliminary data.</text>
</comment>
<evidence type="ECO:0000313" key="5">
    <source>
        <dbReference type="EMBL" id="OJH41388.1"/>
    </source>
</evidence>
<name>A0A1L9BGS4_9BACT</name>
<dbReference type="EC" id="3.1.3.18" evidence="4"/>
<dbReference type="Proteomes" id="UP000182229">
    <property type="component" value="Unassembled WGS sequence"/>
</dbReference>
<dbReference type="NCBIfam" id="TIGR01549">
    <property type="entry name" value="HAD-SF-IA-v1"/>
    <property type="match status" value="1"/>
</dbReference>
<dbReference type="InterPro" id="IPR023214">
    <property type="entry name" value="HAD_sf"/>
</dbReference>
<dbReference type="SFLD" id="SFLDS00003">
    <property type="entry name" value="Haloacid_Dehalogenase"/>
    <property type="match status" value="1"/>
</dbReference>
<comment type="similarity">
    <text evidence="3">Belongs to the HAD-like hydrolase superfamily. CbbY/CbbZ/Gph/YieH family.</text>
</comment>
<evidence type="ECO:0000256" key="3">
    <source>
        <dbReference type="ARBA" id="ARBA00006171"/>
    </source>
</evidence>
<dbReference type="STRING" id="83449.BON30_11045"/>
<dbReference type="NCBIfam" id="TIGR01509">
    <property type="entry name" value="HAD-SF-IA-v3"/>
    <property type="match status" value="1"/>
</dbReference>
<reference evidence="5 6" key="2">
    <citation type="submission" date="2016-12" db="EMBL/GenBank/DDBJ databases">
        <title>Draft Genome Sequence of Cystobacter ferrugineus Strain Cbfe23.</title>
        <authorList>
            <person name="Akbar S."/>
            <person name="Dowd S.E."/>
            <person name="Stevens D.C."/>
        </authorList>
    </citation>
    <scope>NUCLEOTIDE SEQUENCE [LARGE SCALE GENOMIC DNA]</scope>
    <source>
        <strain evidence="5 6">Cbfe23</strain>
    </source>
</reference>
<dbReference type="GO" id="GO:0006281">
    <property type="term" value="P:DNA repair"/>
    <property type="evidence" value="ECO:0007669"/>
    <property type="project" value="TreeGrafter"/>
</dbReference>
<dbReference type="SFLD" id="SFLDG01135">
    <property type="entry name" value="C1.5.6:_HAD__Beta-PGM__Phospha"/>
    <property type="match status" value="1"/>
</dbReference>
<dbReference type="GO" id="GO:0005829">
    <property type="term" value="C:cytosol"/>
    <property type="evidence" value="ECO:0007669"/>
    <property type="project" value="TreeGrafter"/>
</dbReference>
<dbReference type="RefSeq" id="WP_071897927.1">
    <property type="nucleotide sequence ID" value="NZ_MPIN01000002.1"/>
</dbReference>
<keyword evidence="6" id="KW-1185">Reference proteome</keyword>
<comment type="pathway">
    <text evidence="2">Organic acid metabolism; glycolate biosynthesis; glycolate from 2-phosphoglycolate: step 1/1.</text>
</comment>
<dbReference type="InterPro" id="IPR050155">
    <property type="entry name" value="HAD-like_hydrolase_sf"/>
</dbReference>
<dbReference type="Pfam" id="PF13419">
    <property type="entry name" value="HAD_2"/>
    <property type="match status" value="1"/>
</dbReference>
<evidence type="ECO:0000256" key="4">
    <source>
        <dbReference type="ARBA" id="ARBA00013078"/>
    </source>
</evidence>
<dbReference type="InterPro" id="IPR036412">
    <property type="entry name" value="HAD-like_sf"/>
</dbReference>
<sequence>MSHSLRAALFDLDGTLVDSLHDIGAAMNHALGTHGLPPHPLAAYRHFVGEGAQVLVARAVPEPHAHAREAVLATYRAFYAEHMLDHTRPFPGILPMLERLVGEGVKLAVLSNKPDAATRRLVTALLPGVRFEAVYGERAGVPRKPDPTAALGVAAELGVDPGTCAFIGDTSVDMDTARAAGMYGVGVTWGFRDEQELRTHQARVIVRSVEELLQHLLALPRALAS</sequence>
<dbReference type="Gene3D" id="1.10.150.240">
    <property type="entry name" value="Putative phosphatase, domain 2"/>
    <property type="match status" value="1"/>
</dbReference>
<proteinExistence type="inferred from homology"/>
<comment type="catalytic activity">
    <reaction evidence="1">
        <text>2-phosphoglycolate + H2O = glycolate + phosphate</text>
        <dbReference type="Rhea" id="RHEA:14369"/>
        <dbReference type="ChEBI" id="CHEBI:15377"/>
        <dbReference type="ChEBI" id="CHEBI:29805"/>
        <dbReference type="ChEBI" id="CHEBI:43474"/>
        <dbReference type="ChEBI" id="CHEBI:58033"/>
        <dbReference type="EC" id="3.1.3.18"/>
    </reaction>
</comment>
<evidence type="ECO:0000256" key="1">
    <source>
        <dbReference type="ARBA" id="ARBA00000830"/>
    </source>
</evidence>
<dbReference type="InterPro" id="IPR041492">
    <property type="entry name" value="HAD_2"/>
</dbReference>
<dbReference type="OrthoDB" id="9792518at2"/>
<evidence type="ECO:0000313" key="6">
    <source>
        <dbReference type="Proteomes" id="UP000182229"/>
    </source>
</evidence>
<accession>A0A1L9BGS4</accession>
<dbReference type="InterPro" id="IPR023198">
    <property type="entry name" value="PGP-like_dom2"/>
</dbReference>
<dbReference type="EMBL" id="MPIN01000002">
    <property type="protein sequence ID" value="OJH41388.1"/>
    <property type="molecule type" value="Genomic_DNA"/>
</dbReference>
<dbReference type="PANTHER" id="PTHR43434">
    <property type="entry name" value="PHOSPHOGLYCOLATE PHOSPHATASE"/>
    <property type="match status" value="1"/>
</dbReference>
<dbReference type="GO" id="GO:0008967">
    <property type="term" value="F:phosphoglycolate phosphatase activity"/>
    <property type="evidence" value="ECO:0007669"/>
    <property type="project" value="UniProtKB-EC"/>
</dbReference>